<feature type="compositionally biased region" description="Basic and acidic residues" evidence="1">
    <location>
        <begin position="1135"/>
        <end position="1150"/>
    </location>
</feature>
<evidence type="ECO:0000256" key="1">
    <source>
        <dbReference type="SAM" id="MobiDB-lite"/>
    </source>
</evidence>
<feature type="chain" id="PRO_5035895090" description="ZP domain-containing protein" evidence="2">
    <location>
        <begin position="21"/>
        <end position="1310"/>
    </location>
</feature>
<feature type="signal peptide" evidence="2">
    <location>
        <begin position="1"/>
        <end position="20"/>
    </location>
</feature>
<sequence length="1310" mass="145045">MRTAAFIIGLILICCEFTEKTTVESLEEIVQSECRDRYLWIHVASPQTPRFEAVDRNGVHSISEHLASRCGYTISTFKMDGFTTFRASYYSCFTHNQNDEAFTFRFNVMVSNAGGGWISQPVFAVCSGLIWTHREIICEEDYMEVNVNRESSCGGQQGDSGPMWQTAFSRAQRTASSVWQLMILQSDGPVSSMSISEAQRWGYGLSTSAQRVVLRSQYKQPHTELTMVDSVPMEVVRVSLFFKQKLTVVMIDMSMACTVNSGSFDGARLLWDVPWVVTPLVREEAGFESQSLSLGVEGVMLDKPTAAARGFSLVQQGHLIQIGVPFGAEGGYRKSLVVNNVYKEMYVIFLLYEHLFSLLYEDGSSIGTRHRMLRVLDTPLLCRPPFSLDQTISDDQVFSVYLGNIPADVLLEEVRINGKQLLMSESADRGYSISSFVHINGTPAYKLRLPFEDAIVHWMYLGQGIVQYSIEINFTLTIMPQRDSYYHQTFITARVFNSFPTEITAQCSDRGITFSMVRPTQAQSLWEVGIDHEPLTSQLAAQRGYRLDNNPQRTILEVPVFSIGYIYEDIKLSNFYGTFKLLLRDSKTLEVQTSTSKRCLFKTQDMIVCSADGTMTVVTTPTSTWPTVQPERTTLLDPTCGPKQTDGSRVLFEFKLDSCGTRAMVGELYVVYENEILHDRQMIADGPNFISRESQFKLTVRCFYPLTGVARLSVDRIFTSGNPGFGSVKVFKSVKDLANTAQECSHQDSGNAMNTPTKQVHQTLAAGGVLSHSGVRPLPRPGPGHLISVPAGHNKLLYLQTLPDLNVSPPTEGPTLGIHQVPVPVSSHPDNLLSQTQDQHVFRLPNFPPRYDQLPGNRPLNLNTLSFNFENLGLTDNLASGSSSRTLDPLVVEKPQTDSGSSSQTQNLQGPNSLGNNVRHSALTWNQPTLKQNNANQDLQTLRVHLSSGLQELTREYEGNPDLSLYESTGGGMEMIKTKEIPGYRPHGQYDPPQLHQVLQPLAQYSPDHISNSELRLSDRDQTYVPTNAKPITSKNTVADLSVDSQGSVKTEPTYTATSQNLGKPPGSMERRNTETVQSRVQNIRVKPPSIFVSSGRVLNQKSLSQQAQISNPSQYATVPTAVSPNGNCWTAKQLPEHRGSNVRSDHVPERPGSSTLKQEHGIHIDRVRSDQTSVIRLTGLSPNQVQSTAETENIGQESASTQRLLQPTGESHIRVRLVPGLQGRRQTTDKLKLQNPTRGTSSFTPKSILNSPVNVRELTNPHSEGGAGFTGSHTGPNGFSSDLNIDTSDCGGQYGASVHQGIVRGKPFS</sequence>
<dbReference type="PANTHER" id="PTHR47130:SF6">
    <property type="entry name" value="EGG ENVELOPE GLYCOPROTEIN-LIKE PRECURSOR"/>
    <property type="match status" value="1"/>
</dbReference>
<dbReference type="Gene3D" id="2.60.40.3210">
    <property type="entry name" value="Zona pellucida, ZP-N domain"/>
    <property type="match status" value="1"/>
</dbReference>
<reference evidence="4" key="1">
    <citation type="submission" date="2025-08" db="UniProtKB">
        <authorList>
            <consortium name="Ensembl"/>
        </authorList>
    </citation>
    <scope>IDENTIFICATION</scope>
</reference>
<dbReference type="Pfam" id="PF26562">
    <property type="entry name" value="Ig-like"/>
    <property type="match status" value="1"/>
</dbReference>
<dbReference type="InterPro" id="IPR058876">
    <property type="entry name" value="Ig-like_ZP"/>
</dbReference>
<evidence type="ECO:0000256" key="2">
    <source>
        <dbReference type="SAM" id="SignalP"/>
    </source>
</evidence>
<feature type="compositionally biased region" description="Polar residues" evidence="1">
    <location>
        <begin position="1045"/>
        <end position="1062"/>
    </location>
</feature>
<proteinExistence type="predicted"/>
<dbReference type="PANTHER" id="PTHR47130">
    <property type="entry name" value="SI:DKEY-19B23.11-RELATED"/>
    <property type="match status" value="1"/>
</dbReference>
<feature type="compositionally biased region" description="Polar residues" evidence="1">
    <location>
        <begin position="897"/>
        <end position="919"/>
    </location>
</feature>
<evidence type="ECO:0000259" key="3">
    <source>
        <dbReference type="SMART" id="SM00241"/>
    </source>
</evidence>
<feature type="region of interest" description="Disordered" evidence="1">
    <location>
        <begin position="893"/>
        <end position="919"/>
    </location>
</feature>
<accession>A0A8C4E8G9</accession>
<feature type="region of interest" description="Disordered" evidence="1">
    <location>
        <begin position="1185"/>
        <end position="1210"/>
    </location>
</feature>
<keyword evidence="5" id="KW-1185">Reference proteome</keyword>
<feature type="region of interest" description="Disordered" evidence="1">
    <location>
        <begin position="1261"/>
        <end position="1281"/>
    </location>
</feature>
<dbReference type="GeneTree" id="ENSGT00940000163503"/>
<dbReference type="Ensembl" id="ENSDLAT00005016589.2">
    <property type="protein sequence ID" value="ENSDLAP00005015294.2"/>
    <property type="gene ID" value="ENSDLAG00005007541.2"/>
</dbReference>
<keyword evidence="2" id="KW-0732">Signal</keyword>
<feature type="region of interest" description="Disordered" evidence="1">
    <location>
        <begin position="1045"/>
        <end position="1074"/>
    </location>
</feature>
<organism evidence="4 5">
    <name type="scientific">Dicentrarchus labrax</name>
    <name type="common">European seabass</name>
    <name type="synonym">Morone labrax</name>
    <dbReference type="NCBI Taxonomy" id="13489"/>
    <lineage>
        <taxon>Eukaryota</taxon>
        <taxon>Metazoa</taxon>
        <taxon>Chordata</taxon>
        <taxon>Craniata</taxon>
        <taxon>Vertebrata</taxon>
        <taxon>Euteleostomi</taxon>
        <taxon>Actinopterygii</taxon>
        <taxon>Neopterygii</taxon>
        <taxon>Teleostei</taxon>
        <taxon>Neoteleostei</taxon>
        <taxon>Acanthomorphata</taxon>
        <taxon>Eupercaria</taxon>
        <taxon>Moronidae</taxon>
        <taxon>Dicentrarchus</taxon>
    </lineage>
</organism>
<feature type="compositionally biased region" description="Polar residues" evidence="1">
    <location>
        <begin position="1272"/>
        <end position="1281"/>
    </location>
</feature>
<reference evidence="4" key="2">
    <citation type="submission" date="2025-09" db="UniProtKB">
        <authorList>
            <consortium name="Ensembl"/>
        </authorList>
    </citation>
    <scope>IDENTIFICATION</scope>
</reference>
<dbReference type="InterPro" id="IPR001507">
    <property type="entry name" value="ZP_dom"/>
</dbReference>
<protein>
    <recommendedName>
        <fullName evidence="3">ZP domain-containing protein</fullName>
    </recommendedName>
</protein>
<dbReference type="Pfam" id="PF23344">
    <property type="entry name" value="ZP-N"/>
    <property type="match status" value="1"/>
</dbReference>
<evidence type="ECO:0000313" key="4">
    <source>
        <dbReference type="Ensembl" id="ENSDLAP00005015294.2"/>
    </source>
</evidence>
<name>A0A8C4E8G9_DICLA</name>
<evidence type="ECO:0000313" key="5">
    <source>
        <dbReference type="Proteomes" id="UP000694389"/>
    </source>
</evidence>
<dbReference type="SMART" id="SM00241">
    <property type="entry name" value="ZP"/>
    <property type="match status" value="1"/>
</dbReference>
<dbReference type="Proteomes" id="UP000694389">
    <property type="component" value="Unassembled WGS sequence"/>
</dbReference>
<dbReference type="InterPro" id="IPR055356">
    <property type="entry name" value="ZP-N"/>
</dbReference>
<feature type="domain" description="ZP" evidence="3">
    <location>
        <begin position="608"/>
        <end position="868"/>
    </location>
</feature>
<feature type="region of interest" description="Disordered" evidence="1">
    <location>
        <begin position="1128"/>
        <end position="1159"/>
    </location>
</feature>